<keyword evidence="4" id="KW-1185">Reference proteome</keyword>
<gene>
    <name evidence="3" type="ORF">AWC38_SpisGene3492</name>
</gene>
<feature type="compositionally biased region" description="Basic residues" evidence="2">
    <location>
        <begin position="83"/>
        <end position="94"/>
    </location>
</feature>
<dbReference type="AlphaFoldDB" id="A0A2B4SS70"/>
<evidence type="ECO:0000256" key="2">
    <source>
        <dbReference type="SAM" id="MobiDB-lite"/>
    </source>
</evidence>
<dbReference type="PANTHER" id="PTHR16967">
    <property type="entry name" value="LEYDIG CELL TUMOR 10 KDA PROTEIN HOMOLOG"/>
    <property type="match status" value="1"/>
</dbReference>
<dbReference type="STRING" id="50429.A0A2B4SS70"/>
<feature type="region of interest" description="Disordered" evidence="2">
    <location>
        <begin position="66"/>
        <end position="94"/>
    </location>
</feature>
<comment type="similarity">
    <text evidence="1">Belongs to the UPF0390 family.</text>
</comment>
<evidence type="ECO:0000256" key="1">
    <source>
        <dbReference type="ARBA" id="ARBA00006802"/>
    </source>
</evidence>
<dbReference type="PANTHER" id="PTHR16967:SF1">
    <property type="entry name" value="LEYDIG CELL TUMOR 10 KDA PROTEIN HOMOLOG"/>
    <property type="match status" value="1"/>
</dbReference>
<reference evidence="4" key="1">
    <citation type="journal article" date="2017" name="bioRxiv">
        <title>Comparative analysis of the genomes of Stylophora pistillata and Acropora digitifera provides evidence for extensive differences between species of corals.</title>
        <authorList>
            <person name="Voolstra C.R."/>
            <person name="Li Y."/>
            <person name="Liew Y.J."/>
            <person name="Baumgarten S."/>
            <person name="Zoccola D."/>
            <person name="Flot J.-F."/>
            <person name="Tambutte S."/>
            <person name="Allemand D."/>
            <person name="Aranda M."/>
        </authorList>
    </citation>
    <scope>NUCLEOTIDE SEQUENCE [LARGE SCALE GENOMIC DNA]</scope>
</reference>
<dbReference type="Pfam" id="PF09495">
    <property type="entry name" value="DUF2462"/>
    <property type="match status" value="1"/>
</dbReference>
<proteinExistence type="inferred from homology"/>
<dbReference type="InterPro" id="IPR019034">
    <property type="entry name" value="UPF0390"/>
</dbReference>
<accession>A0A2B4SS70</accession>
<sequence>MAQGKGKIKKAAAPKKHQKKALGPKKGARTIAPKNKTTVKAAKVKKALEVTIKANIEQQLTQVAVSKQSKPLKMVKAAAGKPPAKKKGGGKKKK</sequence>
<comment type="caution">
    <text evidence="3">The sequence shown here is derived from an EMBL/GenBank/DDBJ whole genome shotgun (WGS) entry which is preliminary data.</text>
</comment>
<feature type="compositionally biased region" description="Basic residues" evidence="2">
    <location>
        <begin position="1"/>
        <end position="28"/>
    </location>
</feature>
<dbReference type="Proteomes" id="UP000225706">
    <property type="component" value="Unassembled WGS sequence"/>
</dbReference>
<protein>
    <submittedName>
        <fullName evidence="3">UPF0390 protein</fullName>
    </submittedName>
</protein>
<name>A0A2B4SS70_STYPI</name>
<organism evidence="3 4">
    <name type="scientific">Stylophora pistillata</name>
    <name type="common">Smooth cauliflower coral</name>
    <dbReference type="NCBI Taxonomy" id="50429"/>
    <lineage>
        <taxon>Eukaryota</taxon>
        <taxon>Metazoa</taxon>
        <taxon>Cnidaria</taxon>
        <taxon>Anthozoa</taxon>
        <taxon>Hexacorallia</taxon>
        <taxon>Scleractinia</taxon>
        <taxon>Astrocoeniina</taxon>
        <taxon>Pocilloporidae</taxon>
        <taxon>Stylophora</taxon>
    </lineage>
</organism>
<feature type="region of interest" description="Disordered" evidence="2">
    <location>
        <begin position="1"/>
        <end position="40"/>
    </location>
</feature>
<evidence type="ECO:0000313" key="3">
    <source>
        <dbReference type="EMBL" id="PFX31740.1"/>
    </source>
</evidence>
<evidence type="ECO:0000313" key="4">
    <source>
        <dbReference type="Proteomes" id="UP000225706"/>
    </source>
</evidence>
<dbReference type="EMBL" id="LSMT01000032">
    <property type="protein sequence ID" value="PFX31740.1"/>
    <property type="molecule type" value="Genomic_DNA"/>
</dbReference>